<gene>
    <name evidence="9" type="ORF">Ciccas_009340</name>
</gene>
<dbReference type="InterPro" id="IPR051935">
    <property type="entry name" value="HSDL2"/>
</dbReference>
<feature type="non-terminal residue" evidence="9">
    <location>
        <position position="1"/>
    </location>
</feature>
<keyword evidence="7" id="KW-0576">Peroxisome</keyword>
<comment type="subcellular location">
    <subcellularLocation>
        <location evidence="1">Mitochondrion</location>
    </subcellularLocation>
    <subcellularLocation>
        <location evidence="2">Peroxisome</location>
    </subcellularLocation>
</comment>
<comment type="similarity">
    <text evidence="3">Belongs to the short-chain dehydrogenases/reductases (SDR) family.</text>
</comment>
<dbReference type="SUPFAM" id="SSF51735">
    <property type="entry name" value="NAD(P)-binding Rossmann-fold domains"/>
    <property type="match status" value="1"/>
</dbReference>
<keyword evidence="5" id="KW-0560">Oxidoreductase</keyword>
<evidence type="ECO:0000256" key="5">
    <source>
        <dbReference type="ARBA" id="ARBA00023002"/>
    </source>
</evidence>
<evidence type="ECO:0000256" key="7">
    <source>
        <dbReference type="ARBA" id="ARBA00023140"/>
    </source>
</evidence>
<dbReference type="PANTHER" id="PTHR42808">
    <property type="entry name" value="HYDROXYSTEROID DEHYDROGENASE-LIKE PROTEIN 2"/>
    <property type="match status" value="1"/>
</dbReference>
<evidence type="ECO:0000256" key="8">
    <source>
        <dbReference type="ARBA" id="ARBA00040243"/>
    </source>
</evidence>
<accession>A0ABD2PZ16</accession>
<keyword evidence="4" id="KW-0521">NADP</keyword>
<dbReference type="InterPro" id="IPR002347">
    <property type="entry name" value="SDR_fam"/>
</dbReference>
<name>A0ABD2PZ16_9PLAT</name>
<comment type="caution">
    <text evidence="9">The sequence shown here is derived from an EMBL/GenBank/DDBJ whole genome shotgun (WGS) entry which is preliminary data.</text>
</comment>
<keyword evidence="6" id="KW-0496">Mitochondrion</keyword>
<evidence type="ECO:0000256" key="6">
    <source>
        <dbReference type="ARBA" id="ARBA00023128"/>
    </source>
</evidence>
<proteinExistence type="inferred from homology"/>
<dbReference type="NCBIfam" id="NF006133">
    <property type="entry name" value="PRK08278.1"/>
    <property type="match status" value="1"/>
</dbReference>
<evidence type="ECO:0000313" key="9">
    <source>
        <dbReference type="EMBL" id="KAL3312072.1"/>
    </source>
</evidence>
<dbReference type="EMBL" id="JBJKFK010001875">
    <property type="protein sequence ID" value="KAL3312072.1"/>
    <property type="molecule type" value="Genomic_DNA"/>
</dbReference>
<evidence type="ECO:0000256" key="3">
    <source>
        <dbReference type="ARBA" id="ARBA00006484"/>
    </source>
</evidence>
<evidence type="ECO:0000313" key="10">
    <source>
        <dbReference type="Proteomes" id="UP001626550"/>
    </source>
</evidence>
<dbReference type="PRINTS" id="PR00081">
    <property type="entry name" value="GDHRDH"/>
</dbReference>
<evidence type="ECO:0000256" key="1">
    <source>
        <dbReference type="ARBA" id="ARBA00004173"/>
    </source>
</evidence>
<organism evidence="9 10">
    <name type="scientific">Cichlidogyrus casuarinus</name>
    <dbReference type="NCBI Taxonomy" id="1844966"/>
    <lineage>
        <taxon>Eukaryota</taxon>
        <taxon>Metazoa</taxon>
        <taxon>Spiralia</taxon>
        <taxon>Lophotrochozoa</taxon>
        <taxon>Platyhelminthes</taxon>
        <taxon>Monogenea</taxon>
        <taxon>Monopisthocotylea</taxon>
        <taxon>Dactylogyridea</taxon>
        <taxon>Ancyrocephalidae</taxon>
        <taxon>Cichlidogyrus</taxon>
    </lineage>
</organism>
<reference evidence="9 10" key="1">
    <citation type="submission" date="2024-11" db="EMBL/GenBank/DDBJ databases">
        <title>Adaptive evolution of stress response genes in parasites aligns with host niche diversity.</title>
        <authorList>
            <person name="Hahn C."/>
            <person name="Resl P."/>
        </authorList>
    </citation>
    <scope>NUCLEOTIDE SEQUENCE [LARGE SCALE GENOMIC DNA]</scope>
    <source>
        <strain evidence="9">EGGRZ-B1_66</strain>
        <tissue evidence="9">Body</tissue>
    </source>
</reference>
<dbReference type="GO" id="GO:0005777">
    <property type="term" value="C:peroxisome"/>
    <property type="evidence" value="ECO:0007669"/>
    <property type="project" value="UniProtKB-SubCell"/>
</dbReference>
<dbReference type="PANTHER" id="PTHR42808:SF3">
    <property type="entry name" value="HYDROXYSTEROID DEHYDROGENASE-LIKE PROTEIN 2"/>
    <property type="match status" value="1"/>
</dbReference>
<dbReference type="GO" id="GO:0005739">
    <property type="term" value="C:mitochondrion"/>
    <property type="evidence" value="ECO:0007669"/>
    <property type="project" value="UniProtKB-SubCell"/>
</dbReference>
<sequence length="218" mass="24200">RTLGGQALPLAVDVRHDSSVESAVNKTIEEFGRIDILINNASAISLTGTTETPMKKFDLMHNVNTRGTYLLSKLCIPHLEKASNPHILNISPPLNMKSKWFAPNVAYTMSKYGMSMCVLGMSEELKSRNIAVNALWPRTAILTAATKMLLGDEASKLCRNPEIMSDAAHRILTKSSKSSKNTGNFYIDDNVLRESGMTDFTKYNTEHSSWLSVNKIDY</sequence>
<dbReference type="Pfam" id="PF00106">
    <property type="entry name" value="adh_short"/>
    <property type="match status" value="1"/>
</dbReference>
<dbReference type="InterPro" id="IPR036291">
    <property type="entry name" value="NAD(P)-bd_dom_sf"/>
</dbReference>
<evidence type="ECO:0000256" key="2">
    <source>
        <dbReference type="ARBA" id="ARBA00004275"/>
    </source>
</evidence>
<keyword evidence="10" id="KW-1185">Reference proteome</keyword>
<evidence type="ECO:0000256" key="4">
    <source>
        <dbReference type="ARBA" id="ARBA00022857"/>
    </source>
</evidence>
<dbReference type="GO" id="GO:0016491">
    <property type="term" value="F:oxidoreductase activity"/>
    <property type="evidence" value="ECO:0007669"/>
    <property type="project" value="UniProtKB-KW"/>
</dbReference>
<dbReference type="FunFam" id="3.40.50.720:FF:000301">
    <property type="entry name" value="Hydroxysteroid dehydrogenase like 2"/>
    <property type="match status" value="1"/>
</dbReference>
<dbReference type="Proteomes" id="UP001626550">
    <property type="component" value="Unassembled WGS sequence"/>
</dbReference>
<dbReference type="AlphaFoldDB" id="A0ABD2PZ16"/>
<dbReference type="Gene3D" id="3.40.50.720">
    <property type="entry name" value="NAD(P)-binding Rossmann-like Domain"/>
    <property type="match status" value="1"/>
</dbReference>
<protein>
    <recommendedName>
        <fullName evidence="8">Hydroxysteroid dehydrogenase-like protein 2</fullName>
    </recommendedName>
</protein>